<comment type="caution">
    <text evidence="2">The sequence shown here is derived from an EMBL/GenBank/DDBJ whole genome shotgun (WGS) entry which is preliminary data.</text>
</comment>
<keyword evidence="1" id="KW-1133">Transmembrane helix</keyword>
<feature type="transmembrane region" description="Helical" evidence="1">
    <location>
        <begin position="35"/>
        <end position="57"/>
    </location>
</feature>
<dbReference type="AlphaFoldDB" id="A0A9W5X6F4"/>
<protein>
    <submittedName>
        <fullName evidence="2">Uncharacterized protein</fullName>
    </submittedName>
</protein>
<organism evidence="2 3">
    <name type="scientific">Lentibacillus populi</name>
    <dbReference type="NCBI Taxonomy" id="1827502"/>
    <lineage>
        <taxon>Bacteria</taxon>
        <taxon>Bacillati</taxon>
        <taxon>Bacillota</taxon>
        <taxon>Bacilli</taxon>
        <taxon>Bacillales</taxon>
        <taxon>Bacillaceae</taxon>
        <taxon>Lentibacillus</taxon>
    </lineage>
</organism>
<evidence type="ECO:0000256" key="1">
    <source>
        <dbReference type="SAM" id="Phobius"/>
    </source>
</evidence>
<dbReference type="Proteomes" id="UP000621492">
    <property type="component" value="Unassembled WGS sequence"/>
</dbReference>
<gene>
    <name evidence="2" type="ORF">GCM10011409_25760</name>
</gene>
<keyword evidence="1" id="KW-0472">Membrane</keyword>
<feature type="transmembrane region" description="Helical" evidence="1">
    <location>
        <begin position="106"/>
        <end position="129"/>
    </location>
</feature>
<keyword evidence="3" id="KW-1185">Reference proteome</keyword>
<evidence type="ECO:0000313" key="3">
    <source>
        <dbReference type="Proteomes" id="UP000621492"/>
    </source>
</evidence>
<proteinExistence type="predicted"/>
<sequence length="130" mass="15092">MRALINGGRVQQKTIRLHMLLKEILSEKRCVNMRIFLELLRIIFIFILLGGLAWLLIGEIYTEKNVQKYQWLGAIGIYMLLYLLYKNRLQFSGWYKGAGRKKLPKKVSWILICLALSLLILPLIIGAAMN</sequence>
<reference evidence="2" key="2">
    <citation type="submission" date="2020-09" db="EMBL/GenBank/DDBJ databases">
        <authorList>
            <person name="Sun Q."/>
            <person name="Zhou Y."/>
        </authorList>
    </citation>
    <scope>NUCLEOTIDE SEQUENCE</scope>
    <source>
        <strain evidence="2">CGMCC 1.15454</strain>
    </source>
</reference>
<keyword evidence="1" id="KW-0812">Transmembrane</keyword>
<evidence type="ECO:0000313" key="2">
    <source>
        <dbReference type="EMBL" id="GGB47089.1"/>
    </source>
</evidence>
<accession>A0A9W5X6F4</accession>
<dbReference type="EMBL" id="BMJD01000020">
    <property type="protein sequence ID" value="GGB47089.1"/>
    <property type="molecule type" value="Genomic_DNA"/>
</dbReference>
<feature type="transmembrane region" description="Helical" evidence="1">
    <location>
        <begin position="69"/>
        <end position="85"/>
    </location>
</feature>
<reference evidence="2" key="1">
    <citation type="journal article" date="2014" name="Int. J. Syst. Evol. Microbiol.">
        <title>Complete genome sequence of Corynebacterium casei LMG S-19264T (=DSM 44701T), isolated from a smear-ripened cheese.</title>
        <authorList>
            <consortium name="US DOE Joint Genome Institute (JGI-PGF)"/>
            <person name="Walter F."/>
            <person name="Albersmeier A."/>
            <person name="Kalinowski J."/>
            <person name="Ruckert C."/>
        </authorList>
    </citation>
    <scope>NUCLEOTIDE SEQUENCE</scope>
    <source>
        <strain evidence="2">CGMCC 1.15454</strain>
    </source>
</reference>
<name>A0A9W5X6F4_9BACI</name>